<sequence length="311" mass="34052">MIRLHSGPVQAVVLPALGGRLISLRHSSREFLWHDPSLLDDAFRPRVPVTPQPAGSPMESWQNWGGDKSWPAPQARGIADVGWHGPPDDVFDGGVYEVLDRRSEDTIRLRSAVDARTGLQQTRTIVLTDVGARIKTTITNRSTQPRTFAPWEVMQVAVDVEDETNGAIEVECAGGCRVAELVRWWGHVRIARKRDAVSIGFGDAVAKLGFPDATGRVRCRFADGARLALSFTPSPVAPESAPFQLWLQTPLARAPEDSGGWRPMHRLIELEPVGALTDLAPGESASVTADWTLLAEQRRSPTRVPKLRSGT</sequence>
<keyword evidence="2" id="KW-1185">Reference proteome</keyword>
<comment type="caution">
    <text evidence="1">The sequence shown here is derived from an EMBL/GenBank/DDBJ whole genome shotgun (WGS) entry which is preliminary data.</text>
</comment>
<evidence type="ECO:0000313" key="1">
    <source>
        <dbReference type="EMBL" id="TDS76108.1"/>
    </source>
</evidence>
<evidence type="ECO:0008006" key="3">
    <source>
        <dbReference type="Google" id="ProtNLM"/>
    </source>
</evidence>
<gene>
    <name evidence="1" type="ORF">CLV52_3224</name>
</gene>
<dbReference type="EMBL" id="SOAM01000003">
    <property type="protein sequence ID" value="TDS76108.1"/>
    <property type="molecule type" value="Genomic_DNA"/>
</dbReference>
<organism evidence="1 2">
    <name type="scientific">Amnibacterium kyonggiense</name>
    <dbReference type="NCBI Taxonomy" id="595671"/>
    <lineage>
        <taxon>Bacteria</taxon>
        <taxon>Bacillati</taxon>
        <taxon>Actinomycetota</taxon>
        <taxon>Actinomycetes</taxon>
        <taxon>Micrococcales</taxon>
        <taxon>Microbacteriaceae</taxon>
        <taxon>Amnibacterium</taxon>
    </lineage>
</organism>
<evidence type="ECO:0000313" key="2">
    <source>
        <dbReference type="Proteomes" id="UP000295344"/>
    </source>
</evidence>
<dbReference type="AlphaFoldDB" id="A0A4V3EAF0"/>
<dbReference type="GO" id="GO:0030246">
    <property type="term" value="F:carbohydrate binding"/>
    <property type="evidence" value="ECO:0007669"/>
    <property type="project" value="InterPro"/>
</dbReference>
<reference evidence="1 2" key="1">
    <citation type="submission" date="2019-03" db="EMBL/GenBank/DDBJ databases">
        <title>Genomic Encyclopedia of Archaeal and Bacterial Type Strains, Phase II (KMG-II): from individual species to whole genera.</title>
        <authorList>
            <person name="Goeker M."/>
        </authorList>
    </citation>
    <scope>NUCLEOTIDE SEQUENCE [LARGE SCALE GENOMIC DNA]</scope>
    <source>
        <strain evidence="1 2">DSM 24782</strain>
    </source>
</reference>
<accession>A0A4V3EAF0</accession>
<proteinExistence type="predicted"/>
<dbReference type="Gene3D" id="2.70.98.10">
    <property type="match status" value="1"/>
</dbReference>
<name>A0A4V3EAF0_9MICO</name>
<protein>
    <recommendedName>
        <fullName evidence="3">DUF4380 domain-containing protein</fullName>
    </recommendedName>
</protein>
<dbReference type="Proteomes" id="UP000295344">
    <property type="component" value="Unassembled WGS sequence"/>
</dbReference>
<dbReference type="InterPro" id="IPR014718">
    <property type="entry name" value="GH-type_carb-bd"/>
</dbReference>